<dbReference type="PANTHER" id="PTHR38033:SF1">
    <property type="entry name" value="DOTU FAMILY TYPE IV_VI SECRETION SYSTEM PROTEIN"/>
    <property type="match status" value="1"/>
</dbReference>
<organism evidence="3 4">
    <name type="scientific">Gilliamella intestini</name>
    <dbReference type="NCBI Taxonomy" id="1798183"/>
    <lineage>
        <taxon>Bacteria</taxon>
        <taxon>Pseudomonadati</taxon>
        <taxon>Pseudomonadota</taxon>
        <taxon>Gammaproteobacteria</taxon>
        <taxon>Orbales</taxon>
        <taxon>Orbaceae</taxon>
        <taxon>Gilliamella</taxon>
    </lineage>
</organism>
<dbReference type="NCBIfam" id="NF038228">
    <property type="entry name" value="IcmH_DotU_IVB"/>
    <property type="match status" value="1"/>
</dbReference>
<dbReference type="EMBL" id="FMBA01000016">
    <property type="protein sequence ID" value="SCC00766.1"/>
    <property type="molecule type" value="Genomic_DNA"/>
</dbReference>
<dbReference type="InterPro" id="IPR017732">
    <property type="entry name" value="T4/T6SS_DotU"/>
</dbReference>
<gene>
    <name evidence="3" type="ORF">GA0061080_101612</name>
</gene>
<keyword evidence="1" id="KW-0472">Membrane</keyword>
<accession>A0A1C4B1Q2</accession>
<feature type="domain" description="Type IV / VI secretion system DotU" evidence="2">
    <location>
        <begin position="25"/>
        <end position="225"/>
    </location>
</feature>
<dbReference type="AlphaFoldDB" id="A0A1C4B1Q2"/>
<proteinExistence type="predicted"/>
<dbReference type="InterPro" id="IPR038522">
    <property type="entry name" value="T4/T6SS_DotU_sf"/>
</dbReference>
<dbReference type="NCBIfam" id="TIGR03349">
    <property type="entry name" value="IV_VI_DotU"/>
    <property type="match status" value="1"/>
</dbReference>
<dbReference type="Gene3D" id="1.25.40.590">
    <property type="entry name" value="Type IV / VI secretion system, DotU"/>
    <property type="match status" value="1"/>
</dbReference>
<sequence length="244" mass="28370">MQNTIFHHEDTIQQTFILRGNSINPMIDAATPLLGMTQRLRDMTNLDNAEEVYKQVVNDILAIEHILQTKGYESSAVISFRYVLCTFIDELAMQHPWNTQNNWGAHSLLVRFHNESWGGERVYLLLERLISEPQKYKDLLEFIYICFCLGFRGRYKVGIGHTEEFNKIFRRLHDLLYSMQGQSSNIVLSQGESIKSPYKLQKKISITTLSIFLIIGLSVVYLIYTLKLNNQTQEIINQLNLLLH</sequence>
<evidence type="ECO:0000256" key="1">
    <source>
        <dbReference type="SAM" id="Phobius"/>
    </source>
</evidence>
<keyword evidence="1" id="KW-0812">Transmembrane</keyword>
<dbReference type="OrthoDB" id="345640at2"/>
<name>A0A1C4B1Q2_9GAMM</name>
<evidence type="ECO:0000313" key="4">
    <source>
        <dbReference type="Proteomes" id="UP000199698"/>
    </source>
</evidence>
<keyword evidence="4" id="KW-1185">Reference proteome</keyword>
<protein>
    <submittedName>
        <fullName evidence="3">Type VI secretion system protein ImpK</fullName>
    </submittedName>
</protein>
<evidence type="ECO:0000259" key="2">
    <source>
        <dbReference type="Pfam" id="PF09850"/>
    </source>
</evidence>
<dbReference type="RefSeq" id="WP_065635582.1">
    <property type="nucleotide sequence ID" value="NZ_FMBA01000016.1"/>
</dbReference>
<evidence type="ECO:0000313" key="3">
    <source>
        <dbReference type="EMBL" id="SCC00766.1"/>
    </source>
</evidence>
<dbReference type="Proteomes" id="UP000199698">
    <property type="component" value="Unassembled WGS sequence"/>
</dbReference>
<dbReference type="Pfam" id="PF09850">
    <property type="entry name" value="DotU"/>
    <property type="match status" value="1"/>
</dbReference>
<reference evidence="4" key="1">
    <citation type="submission" date="2016-08" db="EMBL/GenBank/DDBJ databases">
        <authorList>
            <person name="Varghese N."/>
            <person name="Submissions Spin"/>
        </authorList>
    </citation>
    <scope>NUCLEOTIDE SEQUENCE [LARGE SCALE GENOMIC DNA]</scope>
    <source>
        <strain evidence="4">R-53144</strain>
    </source>
</reference>
<keyword evidence="1" id="KW-1133">Transmembrane helix</keyword>
<dbReference type="PANTHER" id="PTHR38033">
    <property type="entry name" value="MEMBRANE PROTEIN-RELATED"/>
    <property type="match status" value="1"/>
</dbReference>
<feature type="transmembrane region" description="Helical" evidence="1">
    <location>
        <begin position="204"/>
        <end position="224"/>
    </location>
</feature>
<dbReference type="STRING" id="1798183.GA0061080_101612"/>